<dbReference type="eggNOG" id="COG1733">
    <property type="taxonomic scope" value="Bacteria"/>
</dbReference>
<name>U7D8L3_9BACT</name>
<dbReference type="InterPro" id="IPR027395">
    <property type="entry name" value="WH_DNA-bd_dom"/>
</dbReference>
<dbReference type="Gene3D" id="1.10.10.10">
    <property type="entry name" value="Winged helix-like DNA-binding domain superfamily/Winged helix DNA-binding domain"/>
    <property type="match status" value="1"/>
</dbReference>
<evidence type="ECO:0000313" key="2">
    <source>
        <dbReference type="EMBL" id="ERP38739.1"/>
    </source>
</evidence>
<dbReference type="InterPro" id="IPR036388">
    <property type="entry name" value="WH-like_DNA-bd_sf"/>
</dbReference>
<dbReference type="InterPro" id="IPR036390">
    <property type="entry name" value="WH_DNA-bd_sf"/>
</dbReference>
<keyword evidence="3" id="KW-1185">Reference proteome</keyword>
<dbReference type="Pfam" id="PF13601">
    <property type="entry name" value="HTH_34"/>
    <property type="match status" value="1"/>
</dbReference>
<dbReference type="AlphaFoldDB" id="U7D8L3"/>
<accession>U7D8L3</accession>
<protein>
    <submittedName>
        <fullName evidence="2">Transcriptional regulator, MarR family</fullName>
    </submittedName>
</protein>
<dbReference type="PANTHER" id="PTHR37318:SF1">
    <property type="entry name" value="BSL7504 PROTEIN"/>
    <property type="match status" value="1"/>
</dbReference>
<sequence length="103" mass="11884">MKQGDLKKVERLLSAPVRLRIMALLIAAPRQDFPTLQKKLDITRGNLSSHGKQLDDAGYIRIHKSFKNNRPRTTYEITPRGRRAFSEYVSFLEKIITTPDSEE</sequence>
<dbReference type="SUPFAM" id="SSF46785">
    <property type="entry name" value="Winged helix' DNA-binding domain"/>
    <property type="match status" value="1"/>
</dbReference>
<dbReference type="PANTHER" id="PTHR37318">
    <property type="entry name" value="BSL7504 PROTEIN"/>
    <property type="match status" value="1"/>
</dbReference>
<proteinExistence type="predicted"/>
<dbReference type="Proteomes" id="UP000017148">
    <property type="component" value="Unassembled WGS sequence"/>
</dbReference>
<evidence type="ECO:0000259" key="1">
    <source>
        <dbReference type="Pfam" id="PF13601"/>
    </source>
</evidence>
<dbReference type="RefSeq" id="WP_022636274.1">
    <property type="nucleotide sequence ID" value="NZ_ASJR01000005.1"/>
</dbReference>
<dbReference type="STRING" id="1313304.CALK_0758"/>
<feature type="domain" description="Winged helix DNA-binding" evidence="1">
    <location>
        <begin position="17"/>
        <end position="96"/>
    </location>
</feature>
<reference evidence="2 3" key="1">
    <citation type="journal article" date="2013" name="Environ. Microbiol.">
        <title>Genome analysis of Chitinivibrio alkaliphilus gen. nov., sp. nov., a novel extremely haloalkaliphilic anaerobic chitinolytic bacterium from the candidate phylum Termite Group 3.</title>
        <authorList>
            <person name="Sorokin D.Y."/>
            <person name="Gumerov V.M."/>
            <person name="Rakitin A.L."/>
            <person name="Beletsky A.V."/>
            <person name="Damste J.S."/>
            <person name="Muyzer G."/>
            <person name="Mardanov A.V."/>
            <person name="Ravin N.V."/>
        </authorList>
    </citation>
    <scope>NUCLEOTIDE SEQUENCE [LARGE SCALE GENOMIC DNA]</scope>
    <source>
        <strain evidence="2 3">ACht1</strain>
    </source>
</reference>
<dbReference type="EMBL" id="ASJR01000005">
    <property type="protein sequence ID" value="ERP38739.1"/>
    <property type="molecule type" value="Genomic_DNA"/>
</dbReference>
<gene>
    <name evidence="2" type="ORF">CALK_0758</name>
</gene>
<organism evidence="2 3">
    <name type="scientific">Chitinivibrio alkaliphilus ACht1</name>
    <dbReference type="NCBI Taxonomy" id="1313304"/>
    <lineage>
        <taxon>Bacteria</taxon>
        <taxon>Pseudomonadati</taxon>
        <taxon>Fibrobacterota</taxon>
        <taxon>Chitinivibrionia</taxon>
        <taxon>Chitinivibrionales</taxon>
        <taxon>Chitinivibrionaceae</taxon>
        <taxon>Chitinivibrio</taxon>
    </lineage>
</organism>
<dbReference type="OrthoDB" id="9800369at2"/>
<evidence type="ECO:0000313" key="3">
    <source>
        <dbReference type="Proteomes" id="UP000017148"/>
    </source>
</evidence>
<comment type="caution">
    <text evidence="2">The sequence shown here is derived from an EMBL/GenBank/DDBJ whole genome shotgun (WGS) entry which is preliminary data.</text>
</comment>